<organism evidence="3 4">
    <name type="scientific">Periconia macrospinosa</name>
    <dbReference type="NCBI Taxonomy" id="97972"/>
    <lineage>
        <taxon>Eukaryota</taxon>
        <taxon>Fungi</taxon>
        <taxon>Dikarya</taxon>
        <taxon>Ascomycota</taxon>
        <taxon>Pezizomycotina</taxon>
        <taxon>Dothideomycetes</taxon>
        <taxon>Pleosporomycetidae</taxon>
        <taxon>Pleosporales</taxon>
        <taxon>Massarineae</taxon>
        <taxon>Periconiaceae</taxon>
        <taxon>Periconia</taxon>
    </lineage>
</organism>
<dbReference type="Proteomes" id="UP000244855">
    <property type="component" value="Unassembled WGS sequence"/>
</dbReference>
<dbReference type="OrthoDB" id="5413794at2759"/>
<keyword evidence="2" id="KW-0732">Signal</keyword>
<keyword evidence="4" id="KW-1185">Reference proteome</keyword>
<evidence type="ECO:0000256" key="1">
    <source>
        <dbReference type="SAM" id="MobiDB-lite"/>
    </source>
</evidence>
<evidence type="ECO:0000313" key="3">
    <source>
        <dbReference type="EMBL" id="PVI02580.1"/>
    </source>
</evidence>
<protein>
    <submittedName>
        <fullName evidence="3">Uncharacterized protein</fullName>
    </submittedName>
</protein>
<dbReference type="EMBL" id="KZ805341">
    <property type="protein sequence ID" value="PVI02580.1"/>
    <property type="molecule type" value="Genomic_DNA"/>
</dbReference>
<sequence>MLTKTFTIVTFAFALPHHILCTPVSSPSNALVKRESPAVLQFFNAKGKPDGDKTEQDNPNPGDTLSIDTSCGTLTSKFIEANDAECDFFLPSNLVAGTTYTGTPAGGFFEITVPGACAGGQFNMFRLCDSCTTFGENFNGLDCFGTAGGSKNRADLCIDGTGTGLVVC</sequence>
<proteinExistence type="predicted"/>
<feature type="chain" id="PRO_5015940174" evidence="2">
    <location>
        <begin position="22"/>
        <end position="168"/>
    </location>
</feature>
<feature type="region of interest" description="Disordered" evidence="1">
    <location>
        <begin position="45"/>
        <end position="64"/>
    </location>
</feature>
<name>A0A2V1E097_9PLEO</name>
<accession>A0A2V1E097</accession>
<evidence type="ECO:0000313" key="4">
    <source>
        <dbReference type="Proteomes" id="UP000244855"/>
    </source>
</evidence>
<gene>
    <name evidence="3" type="ORF">DM02DRAFT_653395</name>
</gene>
<reference evidence="3 4" key="1">
    <citation type="journal article" date="2018" name="Sci. Rep.">
        <title>Comparative genomics provides insights into the lifestyle and reveals functional heterogeneity of dark septate endophytic fungi.</title>
        <authorList>
            <person name="Knapp D.G."/>
            <person name="Nemeth J.B."/>
            <person name="Barry K."/>
            <person name="Hainaut M."/>
            <person name="Henrissat B."/>
            <person name="Johnson J."/>
            <person name="Kuo A."/>
            <person name="Lim J.H.P."/>
            <person name="Lipzen A."/>
            <person name="Nolan M."/>
            <person name="Ohm R.A."/>
            <person name="Tamas L."/>
            <person name="Grigoriev I.V."/>
            <person name="Spatafora J.W."/>
            <person name="Nagy L.G."/>
            <person name="Kovacs G.M."/>
        </authorList>
    </citation>
    <scope>NUCLEOTIDE SEQUENCE [LARGE SCALE GENOMIC DNA]</scope>
    <source>
        <strain evidence="3 4">DSE2036</strain>
    </source>
</reference>
<feature type="compositionally biased region" description="Basic and acidic residues" evidence="1">
    <location>
        <begin position="47"/>
        <end position="56"/>
    </location>
</feature>
<feature type="signal peptide" evidence="2">
    <location>
        <begin position="1"/>
        <end position="21"/>
    </location>
</feature>
<dbReference type="AlphaFoldDB" id="A0A2V1E097"/>
<evidence type="ECO:0000256" key="2">
    <source>
        <dbReference type="SAM" id="SignalP"/>
    </source>
</evidence>